<evidence type="ECO:0000256" key="1">
    <source>
        <dbReference type="SAM" id="SignalP"/>
    </source>
</evidence>
<sequence length="972" mass="104967">MGVLCSVGQLTALFLWVTLATATDVNVCMPFSEAEDSQGNAKTACESNLNGALGSASLESIDRFVCQYGDSEEGCMQSIEDGTTDLATFGGDMLYRAHRDHGLIAYVAEEYTSDGGPINSGYSVAVVKASQCKERDGPLSTLIDLKGKKSCHTGYRGAAGWILPVGSMLNIGLIEAKRDEAVSQNMAVDAVSVKEFFGEMCAPGTTPEGPTFEEVNGNVTVVEDEEMCAGCQGEDKCSRDPSKNPYAGYTGAFQCMVDGGDVAFVKHTTFDDWNSEKGGGNSKEDYRLLCFRGCQPLEAYEKCNLGEVPAMALVGRASWKVTNAGRDVISLFNGNDQLLGKTQDLGGKEDFLFSSSAKSLARIDNTVPFEGSTSAFFKSYDQFEAIHALNKVKVCMPFEDPDGAGRRACESALNELAPSLRANDYLNTELPVTFLCTARGTEEECMRSVKNGAARGGDDFVVLGGSQMYTAHKYYGLNAYIAEKYSQESGDPLNAYYSVAVVKANKCVGESDTGIFGSLENLQGVQACFTGYRQPAGWMLPVGRLIDEEIMPVLKESALSEGVSVDAASVVGFFAKDGVCAAGTTADGPAEGGEQYDPLCKMGCTSEETPIDESNRCKGQIGDNPYYGEKGAFQCMVDKEAAGLPAVAFVPHFTFDLHKDEAQWGSKNQYRVLCDTGCKPLDQYKSCNLGEAPARAMMSTEKFANSDLGKNFINYATGSAAGATFLDKTKGISSRDDFLWLSLAQDLEKVTGSFEGSSDSFFQSYNQFDKVRTLGQETVRFCAPFPVSDKPRFVSRCAEYLSNFNRDNLKWTCVVGGDPETCMQMVKDGEAETTKFGGNQLYTAYTDFQLEPVVAEIYEGTNKASYKAVAVMRRQDCEQLEQNLAPNAHPFAGLQGKKSCHTGYRKTAGWVLPVGTLFDLQLLPRTEVEGIRADAASVVNFFEGVCAPGCVSLRIHGLCLPSERVGACDGRR</sequence>
<dbReference type="SUPFAM" id="SSF53850">
    <property type="entry name" value="Periplasmic binding protein-like II"/>
    <property type="match status" value="3"/>
</dbReference>
<protein>
    <recommendedName>
        <fullName evidence="2">Transferrin-like domain-containing protein</fullName>
    </recommendedName>
</protein>
<comment type="caution">
    <text evidence="3">The sequence shown here is derived from an EMBL/GenBank/DDBJ whole genome shotgun (WGS) entry which is preliminary data.</text>
</comment>
<dbReference type="CDD" id="cd13529">
    <property type="entry name" value="PBP2_transferrin"/>
    <property type="match status" value="3"/>
</dbReference>
<dbReference type="Pfam" id="PF00405">
    <property type="entry name" value="Transferrin"/>
    <property type="match status" value="3"/>
</dbReference>
<keyword evidence="1" id="KW-0732">Signal</keyword>
<dbReference type="PANTHER" id="PTHR11485">
    <property type="entry name" value="TRANSFERRIN"/>
    <property type="match status" value="1"/>
</dbReference>
<evidence type="ECO:0000313" key="3">
    <source>
        <dbReference type="EMBL" id="KAF5841150.1"/>
    </source>
</evidence>
<evidence type="ECO:0000259" key="2">
    <source>
        <dbReference type="SMART" id="SM00094"/>
    </source>
</evidence>
<dbReference type="InterPro" id="IPR001156">
    <property type="entry name" value="Transferrin-like_dom"/>
</dbReference>
<dbReference type="Gene3D" id="3.40.190.10">
    <property type="entry name" value="Periplasmic binding protein-like II"/>
    <property type="match status" value="5"/>
</dbReference>
<gene>
    <name evidence="3" type="ORF">DUNSADRAFT_14153</name>
</gene>
<organism evidence="3 4">
    <name type="scientific">Dunaliella salina</name>
    <name type="common">Green alga</name>
    <name type="synonym">Protococcus salinus</name>
    <dbReference type="NCBI Taxonomy" id="3046"/>
    <lineage>
        <taxon>Eukaryota</taxon>
        <taxon>Viridiplantae</taxon>
        <taxon>Chlorophyta</taxon>
        <taxon>core chlorophytes</taxon>
        <taxon>Chlorophyceae</taxon>
        <taxon>CS clade</taxon>
        <taxon>Chlamydomonadales</taxon>
        <taxon>Dunaliellaceae</taxon>
        <taxon>Dunaliella</taxon>
    </lineage>
</organism>
<feature type="domain" description="Transferrin-like" evidence="2">
    <location>
        <begin position="38"/>
        <end position="397"/>
    </location>
</feature>
<accession>A0ABQ7H2U1</accession>
<reference evidence="3" key="1">
    <citation type="submission" date="2017-08" db="EMBL/GenBank/DDBJ databases">
        <authorList>
            <person name="Polle J.E."/>
            <person name="Barry K."/>
            <person name="Cushman J."/>
            <person name="Schmutz J."/>
            <person name="Tran D."/>
            <person name="Hathwaick L.T."/>
            <person name="Yim W.C."/>
            <person name="Jenkins J."/>
            <person name="Mckie-Krisberg Z.M."/>
            <person name="Prochnik S."/>
            <person name="Lindquist E."/>
            <person name="Dockter R.B."/>
            <person name="Adam C."/>
            <person name="Molina H."/>
            <person name="Bunkerborg J."/>
            <person name="Jin E."/>
            <person name="Buchheim M."/>
            <person name="Magnuson J."/>
        </authorList>
    </citation>
    <scope>NUCLEOTIDE SEQUENCE</scope>
    <source>
        <strain evidence="3">CCAP 19/18</strain>
    </source>
</reference>
<feature type="chain" id="PRO_5045355908" description="Transferrin-like domain-containing protein" evidence="1">
    <location>
        <begin position="23"/>
        <end position="972"/>
    </location>
</feature>
<dbReference type="Proteomes" id="UP000815325">
    <property type="component" value="Unassembled WGS sequence"/>
</dbReference>
<dbReference type="SMART" id="SM00094">
    <property type="entry name" value="TR_FER"/>
    <property type="match status" value="1"/>
</dbReference>
<dbReference type="PANTHER" id="PTHR11485:SF29">
    <property type="entry name" value="TRANSFERRIN 2"/>
    <property type="match status" value="1"/>
</dbReference>
<dbReference type="PRINTS" id="PR00422">
    <property type="entry name" value="TRANSFERRIN"/>
</dbReference>
<feature type="signal peptide" evidence="1">
    <location>
        <begin position="1"/>
        <end position="22"/>
    </location>
</feature>
<keyword evidence="4" id="KW-1185">Reference proteome</keyword>
<dbReference type="EMBL" id="MU069493">
    <property type="protein sequence ID" value="KAF5841150.1"/>
    <property type="molecule type" value="Genomic_DNA"/>
</dbReference>
<name>A0ABQ7H2U1_DUNSA</name>
<evidence type="ECO:0000313" key="4">
    <source>
        <dbReference type="Proteomes" id="UP000815325"/>
    </source>
</evidence>
<proteinExistence type="predicted"/>